<evidence type="ECO:0000313" key="3">
    <source>
        <dbReference type="Proteomes" id="UP000076154"/>
    </source>
</evidence>
<dbReference type="AlphaFoldDB" id="A0A369JUD2"/>
<accession>A0A369JUD2</accession>
<name>A0A369JUD2_HYPMA</name>
<gene>
    <name evidence="2" type="ORF">Hypma_010508</name>
</gene>
<keyword evidence="3" id="KW-1185">Reference proteome</keyword>
<feature type="region of interest" description="Disordered" evidence="1">
    <location>
        <begin position="110"/>
        <end position="140"/>
    </location>
</feature>
<comment type="caution">
    <text evidence="2">The sequence shown here is derived from an EMBL/GenBank/DDBJ whole genome shotgun (WGS) entry which is preliminary data.</text>
</comment>
<proteinExistence type="predicted"/>
<dbReference type="EMBL" id="LUEZ02000051">
    <property type="protein sequence ID" value="RDB22366.1"/>
    <property type="molecule type" value="Genomic_DNA"/>
</dbReference>
<evidence type="ECO:0000313" key="2">
    <source>
        <dbReference type="EMBL" id="RDB22366.1"/>
    </source>
</evidence>
<dbReference type="InParanoid" id="A0A369JUD2"/>
<dbReference type="Proteomes" id="UP000076154">
    <property type="component" value="Unassembled WGS sequence"/>
</dbReference>
<protein>
    <submittedName>
        <fullName evidence="2">Uncharacterized protein</fullName>
    </submittedName>
</protein>
<feature type="compositionally biased region" description="Polar residues" evidence="1">
    <location>
        <begin position="120"/>
        <end position="129"/>
    </location>
</feature>
<evidence type="ECO:0000256" key="1">
    <source>
        <dbReference type="SAM" id="MobiDB-lite"/>
    </source>
</evidence>
<sequence>MSLQITEYHPVVAALHNHTPEIYPATSLIDRVNALERTVYGEPRPVRQTETNISGPAREECGEQRVVDNVRGNSSVTYNGAGERPHGVRQSLRRFVRAVIAGRWIMASRQGPGEGGVDTAPSNPRSKQVSYEGENNGESSTRIMSKKVYFNYL</sequence>
<reference evidence="2" key="1">
    <citation type="submission" date="2018-04" db="EMBL/GenBank/DDBJ databases">
        <title>Whole genome sequencing of Hypsizygus marmoreus.</title>
        <authorList>
            <person name="Choi I.-G."/>
            <person name="Min B."/>
            <person name="Kim J.-G."/>
            <person name="Kim S."/>
            <person name="Oh Y.-L."/>
            <person name="Kong W.-S."/>
            <person name="Park H."/>
            <person name="Jeong J."/>
            <person name="Song E.-S."/>
        </authorList>
    </citation>
    <scope>NUCLEOTIDE SEQUENCE [LARGE SCALE GENOMIC DNA]</scope>
    <source>
        <strain evidence="2">51987-8</strain>
    </source>
</reference>
<organism evidence="2 3">
    <name type="scientific">Hypsizygus marmoreus</name>
    <name type="common">White beech mushroom</name>
    <name type="synonym">Agaricus marmoreus</name>
    <dbReference type="NCBI Taxonomy" id="39966"/>
    <lineage>
        <taxon>Eukaryota</taxon>
        <taxon>Fungi</taxon>
        <taxon>Dikarya</taxon>
        <taxon>Basidiomycota</taxon>
        <taxon>Agaricomycotina</taxon>
        <taxon>Agaricomycetes</taxon>
        <taxon>Agaricomycetidae</taxon>
        <taxon>Agaricales</taxon>
        <taxon>Tricholomatineae</taxon>
        <taxon>Lyophyllaceae</taxon>
        <taxon>Hypsizygus</taxon>
    </lineage>
</organism>